<keyword evidence="14" id="KW-0768">Sushi</keyword>
<comment type="caution">
    <text evidence="14">Lacks conserved residue(s) required for the propagation of feature annotation.</text>
</comment>
<feature type="disulfide bond" evidence="14">
    <location>
        <begin position="111"/>
        <end position="154"/>
    </location>
</feature>
<sequence>GFLFAEKCPAPPRTEFADVTAEVYALGTEMYYECDSGYDRRSGAHPGIKCKKELQGASWGYSGFKCIDQTMLLSTAPTVELEFTQKPAIKTRSPAPPKQEDLSEFAQKDFCGPPRTLPHASLKLKKHYYVGQELHFKCQSGYDKRLPTSGTSTCKKVNGSIVWTTLDVRCTNE</sequence>
<dbReference type="SUPFAM" id="SSF57535">
    <property type="entry name" value="Complement control module/SCR domain"/>
    <property type="match status" value="2"/>
</dbReference>
<evidence type="ECO:0000256" key="6">
    <source>
        <dbReference type="ARBA" id="ARBA00022737"/>
    </source>
</evidence>
<evidence type="ECO:0000256" key="12">
    <source>
        <dbReference type="ARBA" id="ARBA00023180"/>
    </source>
</evidence>
<dbReference type="Proteomes" id="UP000591535">
    <property type="component" value="Unassembled WGS sequence"/>
</dbReference>
<feature type="domain" description="Sushi" evidence="15">
    <location>
        <begin position="6"/>
        <end position="68"/>
    </location>
</feature>
<gene>
    <name evidence="16" type="primary">Il2ra</name>
    <name evidence="16" type="ORF">GRAVAR_R05715</name>
</gene>
<dbReference type="EMBL" id="VWZG01013263">
    <property type="protein sequence ID" value="NXG26109.1"/>
    <property type="molecule type" value="Genomic_DNA"/>
</dbReference>
<evidence type="ECO:0000313" key="17">
    <source>
        <dbReference type="Proteomes" id="UP000591535"/>
    </source>
</evidence>
<comment type="caution">
    <text evidence="16">The sequence shown here is derived from an EMBL/GenBank/DDBJ whole genome shotgun (WGS) entry which is preliminary data.</text>
</comment>
<comment type="function">
    <text evidence="1">Receptor for interleukin-2. The receptor is involved in the regulation of immune tolerance by controlling regulatory T cells (TREGs) activity. TREGs suppress the activation and expansion of autoreactive T-cells.</text>
</comment>
<evidence type="ECO:0000256" key="10">
    <source>
        <dbReference type="ARBA" id="ARBA00023157"/>
    </source>
</evidence>
<organism evidence="16 17">
    <name type="scientific">Grallaria varia</name>
    <name type="common">variegated antpitta</name>
    <dbReference type="NCBI Taxonomy" id="117165"/>
    <lineage>
        <taxon>Eukaryota</taxon>
        <taxon>Metazoa</taxon>
        <taxon>Chordata</taxon>
        <taxon>Craniata</taxon>
        <taxon>Vertebrata</taxon>
        <taxon>Euteleostomi</taxon>
        <taxon>Archelosauria</taxon>
        <taxon>Archosauria</taxon>
        <taxon>Dinosauria</taxon>
        <taxon>Saurischia</taxon>
        <taxon>Theropoda</taxon>
        <taxon>Coelurosauria</taxon>
        <taxon>Aves</taxon>
        <taxon>Neognathae</taxon>
        <taxon>Neoaves</taxon>
        <taxon>Telluraves</taxon>
        <taxon>Australaves</taxon>
        <taxon>Passeriformes</taxon>
        <taxon>Formicariidae</taxon>
        <taxon>Grallaria</taxon>
    </lineage>
</organism>
<dbReference type="PROSITE" id="PS50923">
    <property type="entry name" value="SUSHI"/>
    <property type="match status" value="2"/>
</dbReference>
<dbReference type="GO" id="GO:0004911">
    <property type="term" value="F:interleukin-2 receptor activity"/>
    <property type="evidence" value="ECO:0007669"/>
    <property type="project" value="InterPro"/>
</dbReference>
<evidence type="ECO:0000259" key="15">
    <source>
        <dbReference type="PROSITE" id="PS50923"/>
    </source>
</evidence>
<evidence type="ECO:0000256" key="8">
    <source>
        <dbReference type="ARBA" id="ARBA00022989"/>
    </source>
</evidence>
<dbReference type="GO" id="GO:0016020">
    <property type="term" value="C:membrane"/>
    <property type="evidence" value="ECO:0007669"/>
    <property type="project" value="UniProtKB-SubCell"/>
</dbReference>
<dbReference type="InterPro" id="IPR015486">
    <property type="entry name" value="IL-2_rcpt_alpha"/>
</dbReference>
<dbReference type="GO" id="GO:0019976">
    <property type="term" value="F:interleukin-2 binding"/>
    <property type="evidence" value="ECO:0007669"/>
    <property type="project" value="InterPro"/>
</dbReference>
<keyword evidence="6" id="KW-0677">Repeat</keyword>
<evidence type="ECO:0000256" key="9">
    <source>
        <dbReference type="ARBA" id="ARBA00023136"/>
    </source>
</evidence>
<reference evidence="16 17" key="1">
    <citation type="submission" date="2019-09" db="EMBL/GenBank/DDBJ databases">
        <title>Bird 10,000 Genomes (B10K) Project - Family phase.</title>
        <authorList>
            <person name="Zhang G."/>
        </authorList>
    </citation>
    <scope>NUCLEOTIDE SEQUENCE [LARGE SCALE GENOMIC DNA]</scope>
    <source>
        <strain evidence="16">B10K-DU-001-02</strain>
        <tissue evidence="16">Muscle</tissue>
    </source>
</reference>
<evidence type="ECO:0000256" key="1">
    <source>
        <dbReference type="ARBA" id="ARBA00002381"/>
    </source>
</evidence>
<keyword evidence="11" id="KW-0675">Receptor</keyword>
<dbReference type="GO" id="GO:0006954">
    <property type="term" value="P:inflammatory response"/>
    <property type="evidence" value="ECO:0007669"/>
    <property type="project" value="TreeGrafter"/>
</dbReference>
<evidence type="ECO:0000256" key="7">
    <source>
        <dbReference type="ARBA" id="ARBA00022859"/>
    </source>
</evidence>
<keyword evidence="9" id="KW-0472">Membrane</keyword>
<dbReference type="PANTHER" id="PTHR10573:SF0">
    <property type="entry name" value="INTERLEUKIN-2 RECEPTOR SUBUNIT ALPHA"/>
    <property type="match status" value="1"/>
</dbReference>
<evidence type="ECO:0000256" key="4">
    <source>
        <dbReference type="ARBA" id="ARBA00022692"/>
    </source>
</evidence>
<dbReference type="InterPro" id="IPR000436">
    <property type="entry name" value="Sushi_SCR_CCP_dom"/>
</dbReference>
<evidence type="ECO:0000313" key="16">
    <source>
        <dbReference type="EMBL" id="NXG26109.1"/>
    </source>
</evidence>
<dbReference type="SMART" id="SM00032">
    <property type="entry name" value="CCP"/>
    <property type="match status" value="2"/>
</dbReference>
<keyword evidence="10 14" id="KW-1015">Disulfide bond</keyword>
<keyword evidence="4" id="KW-0812">Transmembrane</keyword>
<dbReference type="PANTHER" id="PTHR10573">
    <property type="entry name" value="INTERLEUKIN-2 RECEPTOR ALPHA CHAIN"/>
    <property type="match status" value="1"/>
</dbReference>
<protein>
    <recommendedName>
        <fullName evidence="3">Interleukin-2 receptor subunit alpha</fullName>
    </recommendedName>
</protein>
<evidence type="ECO:0000256" key="3">
    <source>
        <dbReference type="ARBA" id="ARBA00013445"/>
    </source>
</evidence>
<keyword evidence="7" id="KW-0391">Immunity</keyword>
<feature type="non-terminal residue" evidence="16">
    <location>
        <position position="173"/>
    </location>
</feature>
<keyword evidence="17" id="KW-1185">Reference proteome</keyword>
<evidence type="ECO:0000256" key="11">
    <source>
        <dbReference type="ARBA" id="ARBA00023170"/>
    </source>
</evidence>
<keyword evidence="8" id="KW-1133">Transmembrane helix</keyword>
<evidence type="ECO:0000256" key="13">
    <source>
        <dbReference type="ARBA" id="ARBA00025938"/>
    </source>
</evidence>
<dbReference type="CDD" id="cd00033">
    <property type="entry name" value="CCP"/>
    <property type="match status" value="2"/>
</dbReference>
<keyword evidence="12" id="KW-0325">Glycoprotein</keyword>
<proteinExistence type="predicted"/>
<dbReference type="Gene3D" id="2.10.70.10">
    <property type="entry name" value="Complement Module, domain 1"/>
    <property type="match status" value="2"/>
</dbReference>
<comment type="subcellular location">
    <subcellularLocation>
        <location evidence="2">Membrane</location>
        <topology evidence="2">Single-pass type I membrane protein</topology>
    </subcellularLocation>
</comment>
<feature type="non-terminal residue" evidence="16">
    <location>
        <position position="1"/>
    </location>
</feature>
<dbReference type="AlphaFoldDB" id="A0A7K9AFX9"/>
<evidence type="ECO:0000256" key="5">
    <source>
        <dbReference type="ARBA" id="ARBA00022729"/>
    </source>
</evidence>
<evidence type="ECO:0000256" key="14">
    <source>
        <dbReference type="PROSITE-ProRule" id="PRU00302"/>
    </source>
</evidence>
<feature type="domain" description="Sushi" evidence="15">
    <location>
        <begin position="109"/>
        <end position="172"/>
    </location>
</feature>
<name>A0A7K9AFX9_9PASS</name>
<evidence type="ECO:0000256" key="2">
    <source>
        <dbReference type="ARBA" id="ARBA00004479"/>
    </source>
</evidence>
<keyword evidence="5" id="KW-0732">Signal</keyword>
<dbReference type="InterPro" id="IPR035976">
    <property type="entry name" value="Sushi/SCR/CCP_sf"/>
</dbReference>
<comment type="subunit">
    <text evidence="13">Non-covalent dimer of an alpha and a beta subunit. IL2R exists in 3 different forms: a high affinity dimer, an intermediate affinity monomer (beta subunit), and a low affinity monomer (alpha subunit). The high and intermediate affinity forms also associate with a gamma subunit.</text>
</comment>
<dbReference type="Pfam" id="PF00084">
    <property type="entry name" value="Sushi"/>
    <property type="match status" value="2"/>
</dbReference>
<dbReference type="GO" id="GO:0002376">
    <property type="term" value="P:immune system process"/>
    <property type="evidence" value="ECO:0007669"/>
    <property type="project" value="UniProtKB-KW"/>
</dbReference>
<accession>A0A7K9AFX9</accession>